<dbReference type="Proteomes" id="UP000729402">
    <property type="component" value="Unassembled WGS sequence"/>
</dbReference>
<comment type="caution">
    <text evidence="2">The sequence shown here is derived from an EMBL/GenBank/DDBJ whole genome shotgun (WGS) entry which is preliminary data.</text>
</comment>
<organism evidence="2 3">
    <name type="scientific">Zizania palustris</name>
    <name type="common">Northern wild rice</name>
    <dbReference type="NCBI Taxonomy" id="103762"/>
    <lineage>
        <taxon>Eukaryota</taxon>
        <taxon>Viridiplantae</taxon>
        <taxon>Streptophyta</taxon>
        <taxon>Embryophyta</taxon>
        <taxon>Tracheophyta</taxon>
        <taxon>Spermatophyta</taxon>
        <taxon>Magnoliopsida</taxon>
        <taxon>Liliopsida</taxon>
        <taxon>Poales</taxon>
        <taxon>Poaceae</taxon>
        <taxon>BOP clade</taxon>
        <taxon>Oryzoideae</taxon>
        <taxon>Oryzeae</taxon>
        <taxon>Zizaniinae</taxon>
        <taxon>Zizania</taxon>
    </lineage>
</organism>
<protein>
    <submittedName>
        <fullName evidence="2">Uncharacterized protein</fullName>
    </submittedName>
</protein>
<sequence>MDHSALPDLSLLASLPPSAQRLYACTSPWPSSARSFTSLPATTASEPFPWSTASTPLQPRGFQPTMDQDDLEEDGRKEYFNWCLFFSGEDT</sequence>
<feature type="compositionally biased region" description="Polar residues" evidence="1">
    <location>
        <begin position="45"/>
        <end position="57"/>
    </location>
</feature>
<dbReference type="AlphaFoldDB" id="A0A8J5T932"/>
<name>A0A8J5T932_ZIZPA</name>
<reference evidence="2" key="2">
    <citation type="submission" date="2021-02" db="EMBL/GenBank/DDBJ databases">
        <authorList>
            <person name="Kimball J.A."/>
            <person name="Haas M.W."/>
            <person name="Macchietto M."/>
            <person name="Kono T."/>
            <person name="Duquette J."/>
            <person name="Shao M."/>
        </authorList>
    </citation>
    <scope>NUCLEOTIDE SEQUENCE</scope>
    <source>
        <tissue evidence="2">Fresh leaf tissue</tissue>
    </source>
</reference>
<proteinExistence type="predicted"/>
<keyword evidence="3" id="KW-1185">Reference proteome</keyword>
<gene>
    <name evidence="2" type="ORF">GUJ93_ZPchr0006g46188</name>
</gene>
<feature type="region of interest" description="Disordered" evidence="1">
    <location>
        <begin position="45"/>
        <end position="69"/>
    </location>
</feature>
<evidence type="ECO:0000313" key="2">
    <source>
        <dbReference type="EMBL" id="KAG8072819.1"/>
    </source>
</evidence>
<accession>A0A8J5T932</accession>
<reference evidence="2" key="1">
    <citation type="journal article" date="2021" name="bioRxiv">
        <title>Whole Genome Assembly and Annotation of Northern Wild Rice, Zizania palustris L., Supports a Whole Genome Duplication in the Zizania Genus.</title>
        <authorList>
            <person name="Haas M."/>
            <person name="Kono T."/>
            <person name="Macchietto M."/>
            <person name="Millas R."/>
            <person name="McGilp L."/>
            <person name="Shao M."/>
            <person name="Duquette J."/>
            <person name="Hirsch C.N."/>
            <person name="Kimball J."/>
        </authorList>
    </citation>
    <scope>NUCLEOTIDE SEQUENCE</scope>
    <source>
        <tissue evidence="2">Fresh leaf tissue</tissue>
    </source>
</reference>
<evidence type="ECO:0000256" key="1">
    <source>
        <dbReference type="SAM" id="MobiDB-lite"/>
    </source>
</evidence>
<evidence type="ECO:0000313" key="3">
    <source>
        <dbReference type="Proteomes" id="UP000729402"/>
    </source>
</evidence>
<dbReference type="EMBL" id="JAAALK010000283">
    <property type="protein sequence ID" value="KAG8072819.1"/>
    <property type="molecule type" value="Genomic_DNA"/>
</dbReference>